<evidence type="ECO:0000313" key="2">
    <source>
        <dbReference type="EMBL" id="MBP2032783.1"/>
    </source>
</evidence>
<evidence type="ECO:0000313" key="3">
    <source>
        <dbReference type="Proteomes" id="UP001519307"/>
    </source>
</evidence>
<dbReference type="EMBL" id="JAGGLM010000007">
    <property type="protein sequence ID" value="MBP2032783.1"/>
    <property type="molecule type" value="Genomic_DNA"/>
</dbReference>
<evidence type="ECO:0000256" key="1">
    <source>
        <dbReference type="SAM" id="Phobius"/>
    </source>
</evidence>
<comment type="caution">
    <text evidence="2">The sequence shown here is derived from an EMBL/GenBank/DDBJ whole genome shotgun (WGS) entry which is preliminary data.</text>
</comment>
<keyword evidence="3" id="KW-1185">Reference proteome</keyword>
<feature type="transmembrane region" description="Helical" evidence="1">
    <location>
        <begin position="12"/>
        <end position="31"/>
    </location>
</feature>
<keyword evidence="1" id="KW-1133">Transmembrane helix</keyword>
<protein>
    <recommendedName>
        <fullName evidence="4">VCBS repeat-containing protein</fullName>
    </recommendedName>
</protein>
<keyword evidence="1" id="KW-0812">Transmembrane</keyword>
<reference evidence="2 3" key="1">
    <citation type="submission" date="2021-03" db="EMBL/GenBank/DDBJ databases">
        <title>Genomic Encyclopedia of Type Strains, Phase IV (KMG-IV): sequencing the most valuable type-strain genomes for metagenomic binning, comparative biology and taxonomic classification.</title>
        <authorList>
            <person name="Goeker M."/>
        </authorList>
    </citation>
    <scope>NUCLEOTIDE SEQUENCE [LARGE SCALE GENOMIC DNA]</scope>
    <source>
        <strain evidence="2 3">DSM 28783</strain>
    </source>
</reference>
<keyword evidence="1" id="KW-0472">Membrane</keyword>
<name>A0ABS4KRX0_9CLOT</name>
<evidence type="ECO:0008006" key="4">
    <source>
        <dbReference type="Google" id="ProtNLM"/>
    </source>
</evidence>
<dbReference type="Proteomes" id="UP001519307">
    <property type="component" value="Unassembled WGS sequence"/>
</dbReference>
<gene>
    <name evidence="2" type="ORF">J2Z42_001457</name>
</gene>
<dbReference type="RefSeq" id="WP_209701955.1">
    <property type="nucleotide sequence ID" value="NZ_JAGGLM010000007.1"/>
</dbReference>
<dbReference type="InterPro" id="IPR028994">
    <property type="entry name" value="Integrin_alpha_N"/>
</dbReference>
<accession>A0ABS4KRX0</accession>
<proteinExistence type="predicted"/>
<dbReference type="SUPFAM" id="SSF69318">
    <property type="entry name" value="Integrin alpha N-terminal domain"/>
    <property type="match status" value="1"/>
</dbReference>
<sequence>MKLRVIFLRKKHILFIIPLIVFILMMVFLIYRHYFYITSPTFSNISKDTILKADFNGDGINDALYIKQSGNKYLGKIKIKDKIFDLITDDNQSTISNYYPYWPLRITIMDVSRNRIPEIFIQGSLGKNSLQRVFAFNGTKFENIFSNSNNILGFIDCTNNRTPKIITGKFDGYNMSLTNYIFLNYKFKNYNLEDNPSFIGKDTICSFINFIQGLPSSKSYVPNNIFSPNLSNEDTYLIDKLAKENNTYVFQDALFMEKKCDKKGNSYEISWSLNFKGFSNSDSSIMKNYTINLILVYDKNSSNSNYFKIISMY</sequence>
<organism evidence="2 3">
    <name type="scientific">Clostridium algifaecis</name>
    <dbReference type="NCBI Taxonomy" id="1472040"/>
    <lineage>
        <taxon>Bacteria</taxon>
        <taxon>Bacillati</taxon>
        <taxon>Bacillota</taxon>
        <taxon>Clostridia</taxon>
        <taxon>Eubacteriales</taxon>
        <taxon>Clostridiaceae</taxon>
        <taxon>Clostridium</taxon>
    </lineage>
</organism>